<name>A0ABD5LUU5_PROMI</name>
<evidence type="ECO:0000313" key="1">
    <source>
        <dbReference type="EMBL" id="MEY2343656.1"/>
    </source>
</evidence>
<protein>
    <submittedName>
        <fullName evidence="1">Uncharacterized protein</fullName>
    </submittedName>
</protein>
<reference evidence="1" key="1">
    <citation type="submission" date="2021-05" db="EMBL/GenBank/DDBJ databases">
        <title>First report of NDM-5 and VEB-6 producing Proteus mirabilis isolated from blood of a sepsis patient in Kolkata, India.</title>
        <authorList>
            <person name="Halder G."/>
            <person name="Chaudhuri B."/>
            <person name="Dutta S."/>
        </authorList>
    </citation>
    <scope>NUCLEOTIDE SEQUENCE [LARGE SCALE GENOMIC DNA]</scope>
    <source>
        <strain evidence="1">7049</strain>
    </source>
</reference>
<gene>
    <name evidence="1" type="ORF">I3679_002790</name>
</gene>
<proteinExistence type="predicted"/>
<sequence length="179" mass="19595">MAQIQSQQSASERQSELDRLQLLKDGMLDAINATSNTELKEKSVGIENHGAKAYTDIIKSASDADNITISGLTNISLDQQGIQNVIKNPIEKLENKEDTIEVEIESIKRNADSLSVACRIPGMDYVFSISVNTGFIDRDETDLLFDAMKESKTVKILGNYKTRGGVIEKGNASSIIISN</sequence>
<accession>A0ABD5LUU5</accession>
<organism evidence="1">
    <name type="scientific">Proteus mirabilis</name>
    <dbReference type="NCBI Taxonomy" id="584"/>
    <lineage>
        <taxon>Bacteria</taxon>
        <taxon>Pseudomonadati</taxon>
        <taxon>Pseudomonadota</taxon>
        <taxon>Gammaproteobacteria</taxon>
        <taxon>Enterobacterales</taxon>
        <taxon>Morganellaceae</taxon>
        <taxon>Proteus</taxon>
    </lineage>
</organism>
<comment type="caution">
    <text evidence="1">The sequence shown here is derived from an EMBL/GenBank/DDBJ whole genome shotgun (WGS) entry which is preliminary data.</text>
</comment>
<dbReference type="EMBL" id="JADQCH020000001">
    <property type="protein sequence ID" value="MEY2343656.1"/>
    <property type="molecule type" value="Genomic_DNA"/>
</dbReference>
<dbReference type="AlphaFoldDB" id="A0ABD5LUU5"/>